<evidence type="ECO:0000313" key="3">
    <source>
        <dbReference type="Proteomes" id="UP000198211"/>
    </source>
</evidence>
<gene>
    <name evidence="2" type="ORF">PHMEG_00037308</name>
</gene>
<comment type="caution">
    <text evidence="2">The sequence shown here is derived from an EMBL/GenBank/DDBJ whole genome shotgun (WGS) entry which is preliminary data.</text>
</comment>
<feature type="compositionally biased region" description="Acidic residues" evidence="1">
    <location>
        <begin position="132"/>
        <end position="143"/>
    </location>
</feature>
<keyword evidence="3" id="KW-1185">Reference proteome</keyword>
<feature type="compositionally biased region" description="Basic residues" evidence="1">
    <location>
        <begin position="103"/>
        <end position="124"/>
    </location>
</feature>
<proteinExistence type="predicted"/>
<feature type="region of interest" description="Disordered" evidence="1">
    <location>
        <begin position="171"/>
        <end position="193"/>
    </location>
</feature>
<protein>
    <submittedName>
        <fullName evidence="2">Uncharacterized protein</fullName>
    </submittedName>
</protein>
<sequence length="193" mass="20975">MGKDAAYLAASKRLGETRDAAVAKKKALGKNKMTKTQEDALQKEEKKAQEAVAMVRAAAATAARAAEKEKERQRVAEEEQLRRDARQGALSQLDEEVDGSVVHTKKGKRAASHKTKSKPKKKQKTTTLQNSDPEDDGDADDASDSVASSPAIPTPRIALVIMFNVAYSALPRKRSVNKLRKSSRPGGPRRLEA</sequence>
<accession>A0A225UK35</accession>
<feature type="region of interest" description="Disordered" evidence="1">
    <location>
        <begin position="26"/>
        <end position="47"/>
    </location>
</feature>
<evidence type="ECO:0000256" key="1">
    <source>
        <dbReference type="SAM" id="MobiDB-lite"/>
    </source>
</evidence>
<organism evidence="2 3">
    <name type="scientific">Phytophthora megakarya</name>
    <dbReference type="NCBI Taxonomy" id="4795"/>
    <lineage>
        <taxon>Eukaryota</taxon>
        <taxon>Sar</taxon>
        <taxon>Stramenopiles</taxon>
        <taxon>Oomycota</taxon>
        <taxon>Peronosporomycetes</taxon>
        <taxon>Peronosporales</taxon>
        <taxon>Peronosporaceae</taxon>
        <taxon>Phytophthora</taxon>
    </lineage>
</organism>
<feature type="compositionally biased region" description="Basic residues" evidence="1">
    <location>
        <begin position="171"/>
        <end position="183"/>
    </location>
</feature>
<feature type="compositionally biased region" description="Basic and acidic residues" evidence="1">
    <location>
        <begin position="35"/>
        <end position="47"/>
    </location>
</feature>
<dbReference type="EMBL" id="NBNE01016262">
    <property type="protein sequence ID" value="OWY93343.1"/>
    <property type="molecule type" value="Genomic_DNA"/>
</dbReference>
<name>A0A225UK35_9STRA</name>
<feature type="compositionally biased region" description="Basic and acidic residues" evidence="1">
    <location>
        <begin position="65"/>
        <end position="86"/>
    </location>
</feature>
<dbReference type="Proteomes" id="UP000198211">
    <property type="component" value="Unassembled WGS sequence"/>
</dbReference>
<feature type="region of interest" description="Disordered" evidence="1">
    <location>
        <begin position="61"/>
        <end position="154"/>
    </location>
</feature>
<evidence type="ECO:0000313" key="2">
    <source>
        <dbReference type="EMBL" id="OWY93343.1"/>
    </source>
</evidence>
<reference evidence="3" key="1">
    <citation type="submission" date="2017-03" db="EMBL/GenBank/DDBJ databases">
        <title>Phytopthora megakarya and P. palmivora, two closely related causual agents of cacao black pod achieved similar genome size and gene model numbers by different mechanisms.</title>
        <authorList>
            <person name="Ali S."/>
            <person name="Shao J."/>
            <person name="Larry D.J."/>
            <person name="Kronmiller B."/>
            <person name="Shen D."/>
            <person name="Strem M.D."/>
            <person name="Melnick R.L."/>
            <person name="Guiltinan M.J."/>
            <person name="Tyler B.M."/>
            <person name="Meinhardt L.W."/>
            <person name="Bailey B.A."/>
        </authorList>
    </citation>
    <scope>NUCLEOTIDE SEQUENCE [LARGE SCALE GENOMIC DNA]</scope>
    <source>
        <strain evidence="3">zdho120</strain>
    </source>
</reference>
<dbReference type="AlphaFoldDB" id="A0A225UK35"/>